<evidence type="ECO:0000313" key="3">
    <source>
        <dbReference type="EMBL" id="CAK9218821.1"/>
    </source>
</evidence>
<proteinExistence type="predicted"/>
<accession>A0ABP0UCI8</accession>
<keyword evidence="2" id="KW-1133">Transmembrane helix</keyword>
<evidence type="ECO:0000256" key="1">
    <source>
        <dbReference type="SAM" id="MobiDB-lite"/>
    </source>
</evidence>
<feature type="compositionally biased region" description="Basic and acidic residues" evidence="1">
    <location>
        <begin position="53"/>
        <end position="74"/>
    </location>
</feature>
<reference evidence="3" key="1">
    <citation type="submission" date="2024-02" db="EMBL/GenBank/DDBJ databases">
        <authorList>
            <consortium name="ELIXIR-Norway"/>
            <consortium name="Elixir Norway"/>
        </authorList>
    </citation>
    <scope>NUCLEOTIDE SEQUENCE</scope>
</reference>
<organism evidence="3 4">
    <name type="scientific">Sphagnum troendelagicum</name>
    <dbReference type="NCBI Taxonomy" id="128251"/>
    <lineage>
        <taxon>Eukaryota</taxon>
        <taxon>Viridiplantae</taxon>
        <taxon>Streptophyta</taxon>
        <taxon>Embryophyta</taxon>
        <taxon>Bryophyta</taxon>
        <taxon>Sphagnophytina</taxon>
        <taxon>Sphagnopsida</taxon>
        <taxon>Sphagnales</taxon>
        <taxon>Sphagnaceae</taxon>
        <taxon>Sphagnum</taxon>
    </lineage>
</organism>
<keyword evidence="2" id="KW-0812">Transmembrane</keyword>
<feature type="transmembrane region" description="Helical" evidence="2">
    <location>
        <begin position="12"/>
        <end position="35"/>
    </location>
</feature>
<gene>
    <name evidence="3" type="ORF">CSSPTR1EN2_LOCUS14176</name>
</gene>
<protein>
    <submittedName>
        <fullName evidence="3">Uncharacterized protein</fullName>
    </submittedName>
</protein>
<dbReference type="Proteomes" id="UP001497512">
    <property type="component" value="Chromosome 3"/>
</dbReference>
<name>A0ABP0UCI8_9BRYO</name>
<dbReference type="EMBL" id="OZ019895">
    <property type="protein sequence ID" value="CAK9218821.1"/>
    <property type="molecule type" value="Genomic_DNA"/>
</dbReference>
<keyword evidence="4" id="KW-1185">Reference proteome</keyword>
<feature type="region of interest" description="Disordered" evidence="1">
    <location>
        <begin position="40"/>
        <end position="81"/>
    </location>
</feature>
<keyword evidence="2" id="KW-0472">Membrane</keyword>
<evidence type="ECO:0000313" key="4">
    <source>
        <dbReference type="Proteomes" id="UP001497512"/>
    </source>
</evidence>
<evidence type="ECO:0000256" key="2">
    <source>
        <dbReference type="SAM" id="Phobius"/>
    </source>
</evidence>
<sequence length="81" mass="8576">MGKDGGLGLWKALLPAFGAMLLSWAAFEIAFLPILRPNRGGLDGPSLDPKQGNADKEAVETSKSKEVEISRKDSVAPPKQG</sequence>